<organism evidence="2 3">
    <name type="scientific">Streptomyces smaragdinus</name>
    <dbReference type="NCBI Taxonomy" id="2585196"/>
    <lineage>
        <taxon>Bacteria</taxon>
        <taxon>Bacillati</taxon>
        <taxon>Actinomycetota</taxon>
        <taxon>Actinomycetes</taxon>
        <taxon>Kitasatosporales</taxon>
        <taxon>Streptomycetaceae</taxon>
        <taxon>Streptomyces</taxon>
    </lineage>
</organism>
<comment type="caution">
    <text evidence="2">The sequence shown here is derived from an EMBL/GenBank/DDBJ whole genome shotgun (WGS) entry which is preliminary data.</text>
</comment>
<sequence length="796" mass="83654">MSRTRGTAPHTVLFALLALLAALALPALPASAAVRTAADPGPCTELALAPYGDPGDAVAEGTLAPDEAACHTIEAAAGRHQFSLLDHYGLSVSVPGLPDPGACTSGGSGVTWCDLPESGTYTVVVTNTYWDPEDYRLFVTPLTATEGCAGPVGTSWDQPATAVSAGGLYRVDCRPFEAESGERVVVYANTTSYGYVHQWITDESGTEICARDYEEHGCVLPGDGPYRVLSYISEVEREPDYELQIRRLSHPEGCPKAVTGTYGEAPGTGPVRCRALVVPAAGPYAVRAVDGEGARLGSFVYDRDGRIVCREDTWCDFSAAGTYTLVAGDPDRVAEPVYATAFLRLDSGAGCVRARAGTYTDAFSGPGQFDCLVLPSPAGGRIAALTPREDYDVDHPELRVIDRTGARQCGLPELTAGTCRLTGTGPFRLLATAGEWIESGRYGVFLLRTDTVPDCPVLPRGTFADGSRAARLATDDTVFAGCLTIPASQHTAREMLQLERVAGDAEANFSVVDTAGREACSRQVTENAFTGCSLTPGLAHTVLFTGHQEPAAYRLTRRDVTATAPGCPATPVTAIGGRSVAGSSGGTMVLRCHRVTTPAASDAVRVDVRDAHGATNAYVMGSDGESRCSNFGRACVAEGSASYQVITWVPADREVPAEHRIDAWRVATVDGFAAECPRIPSVAYGYGPLTGTLSEDTGSAVCAVLPAGRSDQYDTVITDAAGSENTARPSLYTVDWYDGCFGYGLPGRYDCSTNAMRDRTGSVLFVLGLPEASGRTTYTAELTCRYSPCGGGATVT</sequence>
<evidence type="ECO:0000313" key="2">
    <source>
        <dbReference type="EMBL" id="MQY14519.1"/>
    </source>
</evidence>
<evidence type="ECO:0000313" key="3">
    <source>
        <dbReference type="Proteomes" id="UP000466345"/>
    </source>
</evidence>
<dbReference type="OrthoDB" id="614750at2"/>
<feature type="chain" id="PRO_5029769501" description="Tat pathway signal protein" evidence="1">
    <location>
        <begin position="33"/>
        <end position="796"/>
    </location>
</feature>
<dbReference type="RefSeq" id="WP_153455289.1">
    <property type="nucleotide sequence ID" value="NZ_WEGJ01000022.1"/>
</dbReference>
<dbReference type="AlphaFoldDB" id="A0A7K0CM09"/>
<protein>
    <recommendedName>
        <fullName evidence="4">Tat pathway signal protein</fullName>
    </recommendedName>
</protein>
<dbReference type="EMBL" id="WEGJ01000022">
    <property type="protein sequence ID" value="MQY14519.1"/>
    <property type="molecule type" value="Genomic_DNA"/>
</dbReference>
<gene>
    <name evidence="2" type="ORF">SRB5_46870</name>
</gene>
<evidence type="ECO:0000256" key="1">
    <source>
        <dbReference type="SAM" id="SignalP"/>
    </source>
</evidence>
<accession>A0A7K0CM09</accession>
<dbReference type="Proteomes" id="UP000466345">
    <property type="component" value="Unassembled WGS sequence"/>
</dbReference>
<reference evidence="2 3" key="1">
    <citation type="submission" date="2019-10" db="EMBL/GenBank/DDBJ databases">
        <title>Streptomyces smaragdinus sp. nov. and Streptomyces fabii sp. nov., isolated from the gut of fungus growing-termite Macrotermes natalensis.</title>
        <authorList>
            <person name="Schwitalla J."/>
            <person name="Benndorf R."/>
            <person name="Martin K."/>
            <person name="De Beer W."/>
            <person name="Kaster A.-K."/>
            <person name="Vollmers J."/>
            <person name="Poulsen M."/>
            <person name="Beemelmanns C."/>
        </authorList>
    </citation>
    <scope>NUCLEOTIDE SEQUENCE [LARGE SCALE GENOMIC DNA]</scope>
    <source>
        <strain evidence="2 3">RB5</strain>
    </source>
</reference>
<keyword evidence="1" id="KW-0732">Signal</keyword>
<proteinExistence type="predicted"/>
<keyword evidence="3" id="KW-1185">Reference proteome</keyword>
<feature type="signal peptide" evidence="1">
    <location>
        <begin position="1"/>
        <end position="32"/>
    </location>
</feature>
<name>A0A7K0CM09_9ACTN</name>
<evidence type="ECO:0008006" key="4">
    <source>
        <dbReference type="Google" id="ProtNLM"/>
    </source>
</evidence>